<dbReference type="AlphaFoldDB" id="A0A940X204"/>
<keyword evidence="1" id="KW-1133">Transmembrane helix</keyword>
<proteinExistence type="predicted"/>
<keyword evidence="1" id="KW-0472">Membrane</keyword>
<name>A0A940X204_9GAMM</name>
<accession>A0A940X204</accession>
<keyword evidence="1" id="KW-0812">Transmembrane</keyword>
<dbReference type="Pfam" id="PF13858">
    <property type="entry name" value="DUF4199"/>
    <property type="match status" value="1"/>
</dbReference>
<evidence type="ECO:0000313" key="2">
    <source>
        <dbReference type="EMBL" id="MBP3984444.1"/>
    </source>
</evidence>
<sequence length="179" mass="18881">MLKKMLAYGAIAGLIAGGVLSLIVLGPGEHGASGAWGMLIGYLTMLVGLSLVFVAIKRHRDEALGGAIRFWPAFALGLGISFVASVIYALAWEAALAISGLDFAGSYANSIIEQQKAKGVSGEALAKLVADMERFKTSYANPAYRLPMTFTEIFPVGVIVSLVSAAVLRNPRVLPARRD</sequence>
<feature type="transmembrane region" description="Helical" evidence="1">
    <location>
        <begin position="68"/>
        <end position="91"/>
    </location>
</feature>
<dbReference type="InterPro" id="IPR025250">
    <property type="entry name" value="DUF4199"/>
</dbReference>
<evidence type="ECO:0000256" key="1">
    <source>
        <dbReference type="SAM" id="Phobius"/>
    </source>
</evidence>
<dbReference type="Proteomes" id="UP000673447">
    <property type="component" value="Unassembled WGS sequence"/>
</dbReference>
<feature type="transmembrane region" description="Helical" evidence="1">
    <location>
        <begin position="7"/>
        <end position="28"/>
    </location>
</feature>
<comment type="caution">
    <text evidence="2">The sequence shown here is derived from an EMBL/GenBank/DDBJ whole genome shotgun (WGS) entry which is preliminary data.</text>
</comment>
<dbReference type="EMBL" id="JAGKTC010000002">
    <property type="protein sequence ID" value="MBP3984444.1"/>
    <property type="molecule type" value="Genomic_DNA"/>
</dbReference>
<organism evidence="2 3">
    <name type="scientific">Pseudoxanthomonas helianthi</name>
    <dbReference type="NCBI Taxonomy" id="1453541"/>
    <lineage>
        <taxon>Bacteria</taxon>
        <taxon>Pseudomonadati</taxon>
        <taxon>Pseudomonadota</taxon>
        <taxon>Gammaproteobacteria</taxon>
        <taxon>Lysobacterales</taxon>
        <taxon>Lysobacteraceae</taxon>
        <taxon>Pseudoxanthomonas</taxon>
    </lineage>
</organism>
<keyword evidence="3" id="KW-1185">Reference proteome</keyword>
<feature type="transmembrane region" description="Helical" evidence="1">
    <location>
        <begin position="148"/>
        <end position="168"/>
    </location>
</feature>
<protein>
    <submittedName>
        <fullName evidence="2">DUF4199 domain-containing protein</fullName>
    </submittedName>
</protein>
<gene>
    <name evidence="2" type="ORF">J5837_08375</name>
</gene>
<evidence type="ECO:0000313" key="3">
    <source>
        <dbReference type="Proteomes" id="UP000673447"/>
    </source>
</evidence>
<feature type="transmembrane region" description="Helical" evidence="1">
    <location>
        <begin position="34"/>
        <end position="56"/>
    </location>
</feature>
<reference evidence="2" key="2">
    <citation type="submission" date="2021-03" db="EMBL/GenBank/DDBJ databases">
        <authorList>
            <person name="Cao W."/>
        </authorList>
    </citation>
    <scope>NUCLEOTIDE SEQUENCE</scope>
    <source>
        <strain evidence="2">110414</strain>
    </source>
</reference>
<reference evidence="2" key="1">
    <citation type="journal article" date="2016" name="Int. J. Syst. Evol. Microbiol.">
        <title>Pseudoxanthomonas helianthi sp. nov., isolated from roots of Jerusalem artichoke (Helianthus tuberosus).</title>
        <authorList>
            <person name="Kittiwongwattana C."/>
            <person name="Thawai C."/>
        </authorList>
    </citation>
    <scope>NUCLEOTIDE SEQUENCE</scope>
    <source>
        <strain evidence="2">110414</strain>
    </source>
</reference>
<dbReference type="RefSeq" id="WP_210536324.1">
    <property type="nucleotide sequence ID" value="NZ_JAGKTC010000002.1"/>
</dbReference>